<evidence type="ECO:0000256" key="9">
    <source>
        <dbReference type="ARBA" id="ARBA00023049"/>
    </source>
</evidence>
<evidence type="ECO:0000256" key="10">
    <source>
        <dbReference type="ARBA" id="ARBA00023136"/>
    </source>
</evidence>
<keyword evidence="4 13" id="KW-0645">Protease</keyword>
<dbReference type="GO" id="GO:0016020">
    <property type="term" value="C:membrane"/>
    <property type="evidence" value="ECO:0007669"/>
    <property type="project" value="UniProtKB-SubCell"/>
</dbReference>
<evidence type="ECO:0000259" key="12">
    <source>
        <dbReference type="SMART" id="SM00228"/>
    </source>
</evidence>
<feature type="transmembrane region" description="Helical" evidence="11">
    <location>
        <begin position="289"/>
        <end position="308"/>
    </location>
</feature>
<name>A0A963Z725_9PROT</name>
<feature type="transmembrane region" description="Helical" evidence="11">
    <location>
        <begin position="329"/>
        <end position="353"/>
    </location>
</feature>
<dbReference type="PANTHER" id="PTHR42837:SF2">
    <property type="entry name" value="MEMBRANE METALLOPROTEASE ARASP2, CHLOROPLASTIC-RELATED"/>
    <property type="match status" value="1"/>
</dbReference>
<dbReference type="InterPro" id="IPR041489">
    <property type="entry name" value="PDZ_6"/>
</dbReference>
<dbReference type="CDD" id="cd23081">
    <property type="entry name" value="cpPDZ_EcRseP-like"/>
    <property type="match status" value="1"/>
</dbReference>
<reference evidence="13 14" key="1">
    <citation type="journal article" date="2021" name="Microorganisms">
        <title>Acidisoma silvae sp. nov. and Acidisomacellulosilytica sp. nov., Two Acidophilic Bacteria Isolated from Decaying Wood, Hydrolyzing Cellulose and Producing Poly-3-hydroxybutyrate.</title>
        <authorList>
            <person name="Mieszkin S."/>
            <person name="Pouder E."/>
            <person name="Uroz S."/>
            <person name="Simon-Colin C."/>
            <person name="Alain K."/>
        </authorList>
    </citation>
    <scope>NUCLEOTIDE SEQUENCE [LARGE SCALE GENOMIC DNA]</scope>
    <source>
        <strain evidence="13 14">HW T5.17</strain>
    </source>
</reference>
<dbReference type="RefSeq" id="WP_227309685.1">
    <property type="nucleotide sequence ID" value="NZ_JAESVA010000010.1"/>
</dbReference>
<feature type="transmembrane region" description="Helical" evidence="11">
    <location>
        <begin position="261"/>
        <end position="283"/>
    </location>
</feature>
<dbReference type="GO" id="GO:0006508">
    <property type="term" value="P:proteolysis"/>
    <property type="evidence" value="ECO:0007669"/>
    <property type="project" value="UniProtKB-KW"/>
</dbReference>
<keyword evidence="8 11" id="KW-1133">Transmembrane helix</keyword>
<evidence type="ECO:0000256" key="5">
    <source>
        <dbReference type="ARBA" id="ARBA00022692"/>
    </source>
</evidence>
<keyword evidence="10 11" id="KW-0472">Membrane</keyword>
<evidence type="ECO:0000256" key="4">
    <source>
        <dbReference type="ARBA" id="ARBA00022670"/>
    </source>
</evidence>
<keyword evidence="7" id="KW-0862">Zinc</keyword>
<comment type="cofactor">
    <cofactor evidence="1">
        <name>Zn(2+)</name>
        <dbReference type="ChEBI" id="CHEBI:29105"/>
    </cofactor>
</comment>
<feature type="transmembrane region" description="Helical" evidence="11">
    <location>
        <begin position="6"/>
        <end position="24"/>
    </location>
</feature>
<dbReference type="CDD" id="cd06163">
    <property type="entry name" value="S2P-M50_PDZ_RseP-like"/>
    <property type="match status" value="1"/>
</dbReference>
<dbReference type="SMART" id="SM00228">
    <property type="entry name" value="PDZ"/>
    <property type="match status" value="1"/>
</dbReference>
<dbReference type="InterPro" id="IPR001478">
    <property type="entry name" value="PDZ"/>
</dbReference>
<dbReference type="InterPro" id="IPR036034">
    <property type="entry name" value="PDZ_sf"/>
</dbReference>
<dbReference type="Pfam" id="PF17820">
    <property type="entry name" value="PDZ_6"/>
    <property type="match status" value="1"/>
</dbReference>
<dbReference type="InterPro" id="IPR004387">
    <property type="entry name" value="Pept_M50_Zn"/>
</dbReference>
<evidence type="ECO:0000256" key="6">
    <source>
        <dbReference type="ARBA" id="ARBA00022801"/>
    </source>
</evidence>
<comment type="similarity">
    <text evidence="3">Belongs to the peptidase M50B family.</text>
</comment>
<dbReference type="AlphaFoldDB" id="A0A963Z725"/>
<comment type="subcellular location">
    <subcellularLocation>
        <location evidence="2">Membrane</location>
        <topology evidence="2">Multi-pass membrane protein</topology>
    </subcellularLocation>
</comment>
<dbReference type="GO" id="GO:0004222">
    <property type="term" value="F:metalloendopeptidase activity"/>
    <property type="evidence" value="ECO:0007669"/>
    <property type="project" value="InterPro"/>
</dbReference>
<feature type="domain" description="PDZ" evidence="12">
    <location>
        <begin position="111"/>
        <end position="184"/>
    </location>
</feature>
<dbReference type="Pfam" id="PF02163">
    <property type="entry name" value="Peptidase_M50"/>
    <property type="match status" value="1"/>
</dbReference>
<keyword evidence="6" id="KW-0378">Hydrolase</keyword>
<gene>
    <name evidence="13" type="ORF">ACELLULO517_22460</name>
</gene>
<evidence type="ECO:0000256" key="8">
    <source>
        <dbReference type="ARBA" id="ARBA00022989"/>
    </source>
</evidence>
<keyword evidence="14" id="KW-1185">Reference proteome</keyword>
<organism evidence="13 14">
    <name type="scientific">Acidisoma cellulosilyticum</name>
    <dbReference type="NCBI Taxonomy" id="2802395"/>
    <lineage>
        <taxon>Bacteria</taxon>
        <taxon>Pseudomonadati</taxon>
        <taxon>Pseudomonadota</taxon>
        <taxon>Alphaproteobacteria</taxon>
        <taxon>Acetobacterales</taxon>
        <taxon>Acidocellaceae</taxon>
        <taxon>Acidisoma</taxon>
    </lineage>
</organism>
<dbReference type="EMBL" id="JAESVA010000010">
    <property type="protein sequence ID" value="MCB8883028.1"/>
    <property type="molecule type" value="Genomic_DNA"/>
</dbReference>
<evidence type="ECO:0000256" key="7">
    <source>
        <dbReference type="ARBA" id="ARBA00022833"/>
    </source>
</evidence>
<evidence type="ECO:0000256" key="3">
    <source>
        <dbReference type="ARBA" id="ARBA00007931"/>
    </source>
</evidence>
<protein>
    <submittedName>
        <fullName evidence="13">Site-2 protease family protein</fullName>
    </submittedName>
</protein>
<dbReference type="SUPFAM" id="SSF50156">
    <property type="entry name" value="PDZ domain-like"/>
    <property type="match status" value="1"/>
</dbReference>
<feature type="transmembrane region" description="Helical" evidence="11">
    <location>
        <begin position="97"/>
        <end position="119"/>
    </location>
</feature>
<comment type="caution">
    <text evidence="13">The sequence shown here is derived from an EMBL/GenBank/DDBJ whole genome shotgun (WGS) entry which is preliminary data.</text>
</comment>
<accession>A0A963Z725</accession>
<evidence type="ECO:0000256" key="1">
    <source>
        <dbReference type="ARBA" id="ARBA00001947"/>
    </source>
</evidence>
<sequence length="355" mass="36976">MPQPLLAVMSVAAILMIGNVLIICHELGHYLAARATGLVAERFTIGVGPNLFRLKDHRGTVWSLSALPVGGYVAFAGERDRSRAGGYAALRPTARMLIVLAGPAANMLVAIGLYVCILAGRGETTLLPIATTIEAGSPAARAGLEQGDLIVAADGTSIVTFADLGAFLQARPDQIVDLRIERQGAQLDLRPRLEARHSDGRNVGYLGIEAHSLGHRQLGFGQILLLAPARAWTVLSLTVNGIVGTITTGQGAGQFTGMLGVAHLAGVAAASGPIPLLALTAVLSINLALMNLLPIPVLDGGAFLFCLFEWVAGRPASARVQELATRTGVAAIAGLFALSTIHDLAGFGLFQWLPK</sequence>
<proteinExistence type="inferred from homology"/>
<feature type="transmembrane region" description="Helical" evidence="11">
    <location>
        <begin position="59"/>
        <end position="77"/>
    </location>
</feature>
<evidence type="ECO:0000256" key="11">
    <source>
        <dbReference type="SAM" id="Phobius"/>
    </source>
</evidence>
<dbReference type="Gene3D" id="2.30.42.10">
    <property type="match status" value="1"/>
</dbReference>
<evidence type="ECO:0000313" key="14">
    <source>
        <dbReference type="Proteomes" id="UP000721844"/>
    </source>
</evidence>
<keyword evidence="5 11" id="KW-0812">Transmembrane</keyword>
<evidence type="ECO:0000313" key="13">
    <source>
        <dbReference type="EMBL" id="MCB8883028.1"/>
    </source>
</evidence>
<dbReference type="Proteomes" id="UP000721844">
    <property type="component" value="Unassembled WGS sequence"/>
</dbReference>
<evidence type="ECO:0000256" key="2">
    <source>
        <dbReference type="ARBA" id="ARBA00004141"/>
    </source>
</evidence>
<dbReference type="PANTHER" id="PTHR42837">
    <property type="entry name" value="REGULATOR OF SIGMA-E PROTEASE RSEP"/>
    <property type="match status" value="1"/>
</dbReference>
<keyword evidence="9" id="KW-0482">Metalloprotease</keyword>
<dbReference type="InterPro" id="IPR008915">
    <property type="entry name" value="Peptidase_M50"/>
</dbReference>